<feature type="region of interest" description="Disordered" evidence="1">
    <location>
        <begin position="1"/>
        <end position="43"/>
    </location>
</feature>
<evidence type="ECO:0000256" key="1">
    <source>
        <dbReference type="SAM" id="MobiDB-lite"/>
    </source>
</evidence>
<name>H0FD49_9BURK</name>
<feature type="compositionally biased region" description="Polar residues" evidence="1">
    <location>
        <begin position="1"/>
        <end position="10"/>
    </location>
</feature>
<dbReference type="Proteomes" id="UP000003113">
    <property type="component" value="Unassembled WGS sequence"/>
</dbReference>
<proteinExistence type="predicted"/>
<dbReference type="AlphaFoldDB" id="H0FD49"/>
<dbReference type="STRING" id="477184.KYC_23543"/>
<keyword evidence="3" id="KW-1185">Reference proteome</keyword>
<evidence type="ECO:0000313" key="3">
    <source>
        <dbReference type="Proteomes" id="UP000003113"/>
    </source>
</evidence>
<protein>
    <submittedName>
        <fullName evidence="2">Uncharacterized protein</fullName>
    </submittedName>
</protein>
<comment type="caution">
    <text evidence="2">The sequence shown here is derived from an EMBL/GenBank/DDBJ whole genome shotgun (WGS) entry which is preliminary data.</text>
</comment>
<evidence type="ECO:0000313" key="2">
    <source>
        <dbReference type="EMBL" id="EHK63842.1"/>
    </source>
</evidence>
<organism evidence="2 3">
    <name type="scientific">Achromobacter arsenitoxydans SY8</name>
    <dbReference type="NCBI Taxonomy" id="477184"/>
    <lineage>
        <taxon>Bacteria</taxon>
        <taxon>Pseudomonadati</taxon>
        <taxon>Pseudomonadota</taxon>
        <taxon>Betaproteobacteria</taxon>
        <taxon>Burkholderiales</taxon>
        <taxon>Alcaligenaceae</taxon>
        <taxon>Achromobacter</taxon>
    </lineage>
</organism>
<dbReference type="PATRIC" id="fig|477184.5.peg.4630"/>
<gene>
    <name evidence="2" type="ORF">KYC_23543</name>
</gene>
<dbReference type="EMBL" id="AGUF01000074">
    <property type="protein sequence ID" value="EHK63842.1"/>
    <property type="molecule type" value="Genomic_DNA"/>
</dbReference>
<dbReference type="RefSeq" id="WP_008167041.1">
    <property type="nucleotide sequence ID" value="NZ_AGUF01000074.1"/>
</dbReference>
<reference evidence="2 3" key="1">
    <citation type="journal article" date="2012" name="J. Bacteriol.">
        <title>Genome sequence of the highly efficient arsenite-oxidizing bacterium Achromobacter arsenitoxydans SY8.</title>
        <authorList>
            <person name="Li X."/>
            <person name="Hu Y."/>
            <person name="Gong J."/>
            <person name="Lin Y."/>
            <person name="Johnstone L."/>
            <person name="Rensing C."/>
            <person name="Wang G."/>
        </authorList>
    </citation>
    <scope>NUCLEOTIDE SEQUENCE [LARGE SCALE GENOMIC DNA]</scope>
    <source>
        <strain evidence="2 3">SY8</strain>
    </source>
</reference>
<accession>H0FD49</accession>
<sequence>MSDPTFSQSEVGEESRDVNAAKGWHPPSAPAARDRRAVGRFRG</sequence>